<feature type="transmembrane region" description="Helical" evidence="8">
    <location>
        <begin position="325"/>
        <end position="348"/>
    </location>
</feature>
<proteinExistence type="inferred from homology"/>
<dbReference type="InterPro" id="IPR001958">
    <property type="entry name" value="Tet-R_TetA/multi-R_MdtG-like"/>
</dbReference>
<dbReference type="CDD" id="cd17320">
    <property type="entry name" value="MFS_MdfA_MDR_like"/>
    <property type="match status" value="1"/>
</dbReference>
<dbReference type="InterPro" id="IPR036259">
    <property type="entry name" value="MFS_trans_sf"/>
</dbReference>
<dbReference type="Pfam" id="PF07690">
    <property type="entry name" value="MFS_1"/>
    <property type="match status" value="1"/>
</dbReference>
<reference evidence="10 11" key="1">
    <citation type="journal article" date="2019" name="Microorganisms">
        <title>Paenibacillus lutrae sp. nov., A Chitinolytic Species Isolated from A River Otter in Castril Natural Park, Granada, Spain.</title>
        <authorList>
            <person name="Rodriguez M."/>
            <person name="Reina J.C."/>
            <person name="Bejar V."/>
            <person name="Llamas I."/>
        </authorList>
    </citation>
    <scope>NUCLEOTIDE SEQUENCE [LARGE SCALE GENOMIC DNA]</scope>
    <source>
        <strain evidence="10 11">N10</strain>
    </source>
</reference>
<evidence type="ECO:0000256" key="2">
    <source>
        <dbReference type="ARBA" id="ARBA00006236"/>
    </source>
</evidence>
<dbReference type="InterPro" id="IPR011701">
    <property type="entry name" value="MFS"/>
</dbReference>
<dbReference type="Proteomes" id="UP000490800">
    <property type="component" value="Unassembled WGS sequence"/>
</dbReference>
<comment type="caution">
    <text evidence="10">The sequence shown here is derived from an EMBL/GenBank/DDBJ whole genome shotgun (WGS) entry which is preliminary data.</text>
</comment>
<feature type="domain" description="Major facilitator superfamily (MFS) profile" evidence="9">
    <location>
        <begin position="24"/>
        <end position="410"/>
    </location>
</feature>
<dbReference type="AlphaFoldDB" id="A0A7X3FK52"/>
<dbReference type="SUPFAM" id="SSF103473">
    <property type="entry name" value="MFS general substrate transporter"/>
    <property type="match status" value="1"/>
</dbReference>
<evidence type="ECO:0000256" key="3">
    <source>
        <dbReference type="ARBA" id="ARBA00022448"/>
    </source>
</evidence>
<evidence type="ECO:0000256" key="4">
    <source>
        <dbReference type="ARBA" id="ARBA00022475"/>
    </source>
</evidence>
<feature type="transmembrane region" description="Helical" evidence="8">
    <location>
        <begin position="118"/>
        <end position="139"/>
    </location>
</feature>
<feature type="transmembrane region" description="Helical" evidence="8">
    <location>
        <begin position="231"/>
        <end position="250"/>
    </location>
</feature>
<evidence type="ECO:0000256" key="7">
    <source>
        <dbReference type="ARBA" id="ARBA00023136"/>
    </source>
</evidence>
<dbReference type="RefSeq" id="WP_157337198.1">
    <property type="nucleotide sequence ID" value="NZ_RHLK01000010.1"/>
</dbReference>
<protein>
    <recommendedName>
        <fullName evidence="8">Bcr/CflA family efflux transporter</fullName>
    </recommendedName>
</protein>
<feature type="transmembrane region" description="Helical" evidence="8">
    <location>
        <begin position="360"/>
        <end position="380"/>
    </location>
</feature>
<dbReference type="Gene3D" id="1.20.1720.10">
    <property type="entry name" value="Multidrug resistance protein D"/>
    <property type="match status" value="1"/>
</dbReference>
<feature type="transmembrane region" description="Helical" evidence="8">
    <location>
        <begin position="62"/>
        <end position="80"/>
    </location>
</feature>
<keyword evidence="4 8" id="KW-1003">Cell membrane</keyword>
<keyword evidence="7 8" id="KW-0472">Membrane</keyword>
<dbReference type="PANTHER" id="PTHR23502">
    <property type="entry name" value="MAJOR FACILITATOR SUPERFAMILY"/>
    <property type="match status" value="1"/>
</dbReference>
<dbReference type="InterPro" id="IPR020846">
    <property type="entry name" value="MFS_dom"/>
</dbReference>
<evidence type="ECO:0000259" key="9">
    <source>
        <dbReference type="PROSITE" id="PS50850"/>
    </source>
</evidence>
<feature type="transmembrane region" description="Helical" evidence="8">
    <location>
        <begin position="181"/>
        <end position="201"/>
    </location>
</feature>
<organism evidence="10 11">
    <name type="scientific">Paenibacillus lutrae</name>
    <dbReference type="NCBI Taxonomy" id="2078573"/>
    <lineage>
        <taxon>Bacteria</taxon>
        <taxon>Bacillati</taxon>
        <taxon>Bacillota</taxon>
        <taxon>Bacilli</taxon>
        <taxon>Bacillales</taxon>
        <taxon>Paenibacillaceae</taxon>
        <taxon>Paenibacillus</taxon>
    </lineage>
</organism>
<gene>
    <name evidence="10" type="ORF">EDM21_16495</name>
</gene>
<evidence type="ECO:0000313" key="10">
    <source>
        <dbReference type="EMBL" id="MVP01098.1"/>
    </source>
</evidence>
<feature type="transmembrane region" description="Helical" evidence="8">
    <location>
        <begin position="25"/>
        <end position="42"/>
    </location>
</feature>
<evidence type="ECO:0000256" key="5">
    <source>
        <dbReference type="ARBA" id="ARBA00022692"/>
    </source>
</evidence>
<dbReference type="FunFam" id="1.20.1720.10:FF:000005">
    <property type="entry name" value="Bcr/CflA family efflux transporter"/>
    <property type="match status" value="1"/>
</dbReference>
<dbReference type="GO" id="GO:0005886">
    <property type="term" value="C:plasma membrane"/>
    <property type="evidence" value="ECO:0007669"/>
    <property type="project" value="UniProtKB-SubCell"/>
</dbReference>
<feature type="transmembrane region" description="Helical" evidence="8">
    <location>
        <begin position="386"/>
        <end position="406"/>
    </location>
</feature>
<dbReference type="PRINTS" id="PR01035">
    <property type="entry name" value="TCRTETA"/>
</dbReference>
<evidence type="ECO:0000256" key="6">
    <source>
        <dbReference type="ARBA" id="ARBA00022989"/>
    </source>
</evidence>
<keyword evidence="5 8" id="KW-0812">Transmembrane</keyword>
<dbReference type="PROSITE" id="PS50850">
    <property type="entry name" value="MFS"/>
    <property type="match status" value="1"/>
</dbReference>
<sequence length="421" mass="43730">MPGTGNKREEKGVQSRTSSFRSNKIWLVFVLGALSAFGPLSLDMYLPALPLLADDMDTTASLAQLSLTSCLLGLAVGQIFAGSISDIKGRRLPLLAGLGVYTAASLLCAVVPSIWSLILLRFIQGMAGAAGIVISRAVVRDLYSGSELTKVFSLLMLINGAAPILAPIVGGQLLQFTSWQGVFLVLALIGILMLVASLFGLPETLPAEKRFKGGMKQTIGTFRTLLRDRMFMGYALTQGLISAAMFAYISGSPFVIQNIHHASAQMFSLFFAINGIGIIIAGQIAGRLAGRVSETKLLVSGLLIASLGGVTLLAMILAGAGLTAILIPLFFVVSSVGLVSTASFSLAMQNYGHSAGSASALLGLLSFILGAMVAPLVGIAGSATAVPMGVVIAASDLGAVLCYYIMIRRKPAEAPQATLSS</sequence>
<comment type="subcellular location">
    <subcellularLocation>
        <location evidence="1 8">Cell membrane</location>
        <topology evidence="1 8">Multi-pass membrane protein</topology>
    </subcellularLocation>
</comment>
<feature type="transmembrane region" description="Helical" evidence="8">
    <location>
        <begin position="297"/>
        <end position="319"/>
    </location>
</feature>
<dbReference type="InterPro" id="IPR004812">
    <property type="entry name" value="Efflux_drug-R_Bcr/CmlA"/>
</dbReference>
<name>A0A7X3FK52_9BACL</name>
<evidence type="ECO:0000256" key="1">
    <source>
        <dbReference type="ARBA" id="ARBA00004651"/>
    </source>
</evidence>
<dbReference type="GO" id="GO:1990961">
    <property type="term" value="P:xenobiotic detoxification by transmembrane export across the plasma membrane"/>
    <property type="evidence" value="ECO:0007669"/>
    <property type="project" value="InterPro"/>
</dbReference>
<evidence type="ECO:0000313" key="11">
    <source>
        <dbReference type="Proteomes" id="UP000490800"/>
    </source>
</evidence>
<dbReference type="PANTHER" id="PTHR23502:SF132">
    <property type="entry name" value="POLYAMINE TRANSPORTER 2-RELATED"/>
    <property type="match status" value="1"/>
</dbReference>
<feature type="transmembrane region" description="Helical" evidence="8">
    <location>
        <begin position="262"/>
        <end position="285"/>
    </location>
</feature>
<accession>A0A7X3FK52</accession>
<keyword evidence="6 8" id="KW-1133">Transmembrane helix</keyword>
<keyword evidence="3 8" id="KW-0813">Transport</keyword>
<dbReference type="NCBIfam" id="TIGR00710">
    <property type="entry name" value="efflux_Bcr_CflA"/>
    <property type="match status" value="1"/>
</dbReference>
<dbReference type="GO" id="GO:0042910">
    <property type="term" value="F:xenobiotic transmembrane transporter activity"/>
    <property type="evidence" value="ECO:0007669"/>
    <property type="project" value="InterPro"/>
</dbReference>
<feature type="transmembrane region" description="Helical" evidence="8">
    <location>
        <begin position="151"/>
        <end position="169"/>
    </location>
</feature>
<dbReference type="EMBL" id="RHLK01000010">
    <property type="protein sequence ID" value="MVP01098.1"/>
    <property type="molecule type" value="Genomic_DNA"/>
</dbReference>
<keyword evidence="11" id="KW-1185">Reference proteome</keyword>
<feature type="transmembrane region" description="Helical" evidence="8">
    <location>
        <begin position="92"/>
        <end position="112"/>
    </location>
</feature>
<dbReference type="OrthoDB" id="9800416at2"/>
<evidence type="ECO:0000256" key="8">
    <source>
        <dbReference type="RuleBase" id="RU365088"/>
    </source>
</evidence>
<comment type="similarity">
    <text evidence="2 8">Belongs to the major facilitator superfamily. Bcr/CmlA family.</text>
</comment>